<name>A0A0G1AFW9_9BACT</name>
<dbReference type="GO" id="GO:0004477">
    <property type="term" value="F:methenyltetrahydrofolate cyclohydrolase activity"/>
    <property type="evidence" value="ECO:0007669"/>
    <property type="project" value="TreeGrafter"/>
</dbReference>
<dbReference type="InterPro" id="IPR046346">
    <property type="entry name" value="Aminoacid_DH-like_N_sf"/>
</dbReference>
<dbReference type="Gene3D" id="3.40.50.720">
    <property type="entry name" value="NAD(P)-binding Rossmann-like Domain"/>
    <property type="match status" value="1"/>
</dbReference>
<accession>A0A0G1AFW9</accession>
<dbReference type="PANTHER" id="PTHR48099:SF3">
    <property type="entry name" value="METHYLENETETRAHYDROFOLATE DEHYDROGENASE [NAD(+)]"/>
    <property type="match status" value="1"/>
</dbReference>
<dbReference type="SUPFAM" id="SSF53223">
    <property type="entry name" value="Aminoacid dehydrogenase-like, N-terminal domain"/>
    <property type="match status" value="1"/>
</dbReference>
<evidence type="ECO:0000313" key="6">
    <source>
        <dbReference type="EMBL" id="KKS33021.1"/>
    </source>
</evidence>
<reference evidence="6 7" key="1">
    <citation type="journal article" date="2015" name="Nature">
        <title>rRNA introns, odd ribosomes, and small enigmatic genomes across a large radiation of phyla.</title>
        <authorList>
            <person name="Brown C.T."/>
            <person name="Hug L.A."/>
            <person name="Thomas B.C."/>
            <person name="Sharon I."/>
            <person name="Castelle C.J."/>
            <person name="Singh A."/>
            <person name="Wilkins M.J."/>
            <person name="Williams K.H."/>
            <person name="Banfield J.F."/>
        </authorList>
    </citation>
    <scope>NUCLEOTIDE SEQUENCE [LARGE SCALE GENOMIC DNA]</scope>
</reference>
<dbReference type="InterPro" id="IPR000672">
    <property type="entry name" value="THF_DH/CycHdrlase"/>
</dbReference>
<dbReference type="Gene3D" id="3.40.50.10860">
    <property type="entry name" value="Leucine Dehydrogenase, chain A, domain 1"/>
    <property type="match status" value="1"/>
</dbReference>
<dbReference type="Proteomes" id="UP000034160">
    <property type="component" value="Unassembled WGS sequence"/>
</dbReference>
<dbReference type="GO" id="GO:0009113">
    <property type="term" value="P:purine nucleobase biosynthetic process"/>
    <property type="evidence" value="ECO:0007669"/>
    <property type="project" value="TreeGrafter"/>
</dbReference>
<dbReference type="GO" id="GO:0004488">
    <property type="term" value="F:methylenetetrahydrofolate dehydrogenase (NADP+) activity"/>
    <property type="evidence" value="ECO:0007669"/>
    <property type="project" value="InterPro"/>
</dbReference>
<dbReference type="InterPro" id="IPR020631">
    <property type="entry name" value="THF_DH/CycHdrlase_NAD-bd_dom"/>
</dbReference>
<gene>
    <name evidence="6" type="ORF">UU93_C0003G0029</name>
</gene>
<dbReference type="InterPro" id="IPR020630">
    <property type="entry name" value="THF_DH/CycHdrlase_cat_dom"/>
</dbReference>
<dbReference type="Pfam" id="PF00763">
    <property type="entry name" value="THF_DHG_CYH"/>
    <property type="match status" value="1"/>
</dbReference>
<dbReference type="GO" id="GO:0004487">
    <property type="term" value="F:methylenetetrahydrofolate dehydrogenase (NAD+) activity"/>
    <property type="evidence" value="ECO:0007669"/>
    <property type="project" value="TreeGrafter"/>
</dbReference>
<dbReference type="AlphaFoldDB" id="A0A0G1AFW9"/>
<dbReference type="PATRIC" id="fig|1618356.3.peg.219"/>
<protein>
    <submittedName>
        <fullName evidence="6">Methylenetetrahydrofolate dehydrogenase</fullName>
    </submittedName>
</protein>
<dbReference type="GO" id="GO:0035999">
    <property type="term" value="P:tetrahydrofolate interconversion"/>
    <property type="evidence" value="ECO:0007669"/>
    <property type="project" value="TreeGrafter"/>
</dbReference>
<feature type="domain" description="Tetrahydrofolate dehydrogenase/cyclohydrolase NAD(P)-binding" evidence="5">
    <location>
        <begin position="119"/>
        <end position="247"/>
    </location>
</feature>
<comment type="caution">
    <text evidence="6">The sequence shown here is derived from an EMBL/GenBank/DDBJ whole genome shotgun (WGS) entry which is preliminary data.</text>
</comment>
<dbReference type="PRINTS" id="PR00085">
    <property type="entry name" value="THFDHDRGNASE"/>
</dbReference>
<evidence type="ECO:0000259" key="4">
    <source>
        <dbReference type="Pfam" id="PF00763"/>
    </source>
</evidence>
<dbReference type="InterPro" id="IPR036291">
    <property type="entry name" value="NAD(P)-bd_dom_sf"/>
</dbReference>
<keyword evidence="1" id="KW-0554">One-carbon metabolism</keyword>
<evidence type="ECO:0000256" key="3">
    <source>
        <dbReference type="ARBA" id="ARBA00023167"/>
    </source>
</evidence>
<keyword evidence="3" id="KW-0028">Amino-acid biosynthesis</keyword>
<dbReference type="PANTHER" id="PTHR48099">
    <property type="entry name" value="C-1-TETRAHYDROFOLATE SYNTHASE, CYTOPLASMIC-RELATED"/>
    <property type="match status" value="1"/>
</dbReference>
<sequence>MRFDGREFARKIVDDLKKLNARKKLVVFYNPEHKPSRIYTNIKSKVAQELGVDFMQIPILKSQIKNLKSQIEIFNNDKSVNGILVQLPLGFGTLDLEIASAIAREKDVDGLREDSPYQPAVVRAVVTILNAQGSMLNKLKVCVIGNHGFVGRKLCHELLTMNYELIGMDINDFSAEKLKTADIIISATGQKDLIDSDMVRDGFIAIDVGYPDAEFTPAALAKTSFYTPVPGGVGPVTVASLFSNLLES</sequence>
<evidence type="ECO:0000256" key="2">
    <source>
        <dbReference type="ARBA" id="ARBA00022755"/>
    </source>
</evidence>
<dbReference type="EMBL" id="LCCN01000003">
    <property type="protein sequence ID" value="KKS33021.1"/>
    <property type="molecule type" value="Genomic_DNA"/>
</dbReference>
<dbReference type="Pfam" id="PF02882">
    <property type="entry name" value="THF_DHG_CYH_C"/>
    <property type="match status" value="1"/>
</dbReference>
<dbReference type="GO" id="GO:0009086">
    <property type="term" value="P:methionine biosynthetic process"/>
    <property type="evidence" value="ECO:0007669"/>
    <property type="project" value="UniProtKB-KW"/>
</dbReference>
<dbReference type="STRING" id="1618356.UU93_C0003G0029"/>
<dbReference type="SUPFAM" id="SSF51735">
    <property type="entry name" value="NAD(P)-binding Rossmann-fold domains"/>
    <property type="match status" value="1"/>
</dbReference>
<organism evidence="6 7">
    <name type="scientific">Candidatus Amesbacteria bacterium GW2011_GWA2_42_12</name>
    <dbReference type="NCBI Taxonomy" id="1618356"/>
    <lineage>
        <taxon>Bacteria</taxon>
        <taxon>Candidatus Amesiibacteriota</taxon>
    </lineage>
</organism>
<keyword evidence="3" id="KW-0486">Methionine biosynthesis</keyword>
<evidence type="ECO:0000256" key="1">
    <source>
        <dbReference type="ARBA" id="ARBA00022563"/>
    </source>
</evidence>
<dbReference type="GO" id="GO:0005829">
    <property type="term" value="C:cytosol"/>
    <property type="evidence" value="ECO:0007669"/>
    <property type="project" value="TreeGrafter"/>
</dbReference>
<dbReference type="GO" id="GO:0006164">
    <property type="term" value="P:purine nucleotide biosynthetic process"/>
    <property type="evidence" value="ECO:0007669"/>
    <property type="project" value="UniProtKB-KW"/>
</dbReference>
<keyword evidence="2" id="KW-0658">Purine biosynthesis</keyword>
<feature type="domain" description="Tetrahydrofolate dehydrogenase/cyclohydrolase catalytic" evidence="4">
    <location>
        <begin position="4"/>
        <end position="109"/>
    </location>
</feature>
<proteinExistence type="predicted"/>
<evidence type="ECO:0000259" key="5">
    <source>
        <dbReference type="Pfam" id="PF02882"/>
    </source>
</evidence>
<evidence type="ECO:0000313" key="7">
    <source>
        <dbReference type="Proteomes" id="UP000034160"/>
    </source>
</evidence>